<dbReference type="SMART" id="SM00986">
    <property type="entry name" value="UDG"/>
    <property type="match status" value="1"/>
</dbReference>
<dbReference type="GO" id="GO:0004844">
    <property type="term" value="F:uracil DNA N-glycosylase activity"/>
    <property type="evidence" value="ECO:0007669"/>
    <property type="project" value="UniProtKB-UniRule"/>
</dbReference>
<dbReference type="NCBIfam" id="NF003589">
    <property type="entry name" value="PRK05254.1-2"/>
    <property type="match status" value="1"/>
</dbReference>
<evidence type="ECO:0000256" key="6">
    <source>
        <dbReference type="ARBA" id="ARBA00022763"/>
    </source>
</evidence>
<evidence type="ECO:0000256" key="9">
    <source>
        <dbReference type="HAMAP-Rule" id="MF_00148"/>
    </source>
</evidence>
<dbReference type="HAMAP" id="MF_00148">
    <property type="entry name" value="UDG"/>
    <property type="match status" value="1"/>
</dbReference>
<organism evidence="13 14">
    <name type="scientific">Taishania pollutisoli</name>
    <dbReference type="NCBI Taxonomy" id="2766479"/>
    <lineage>
        <taxon>Bacteria</taxon>
        <taxon>Pseudomonadati</taxon>
        <taxon>Bacteroidota</taxon>
        <taxon>Flavobacteriia</taxon>
        <taxon>Flavobacteriales</taxon>
        <taxon>Crocinitomicaceae</taxon>
        <taxon>Taishania</taxon>
    </lineage>
</organism>
<evidence type="ECO:0000256" key="1">
    <source>
        <dbReference type="ARBA" id="ARBA00001400"/>
    </source>
</evidence>
<comment type="caution">
    <text evidence="13">The sequence shown here is derived from an EMBL/GenBank/DDBJ whole genome shotgun (WGS) entry which is preliminary data.</text>
</comment>
<keyword evidence="8 9" id="KW-0234">DNA repair</keyword>
<dbReference type="NCBIfam" id="NF003592">
    <property type="entry name" value="PRK05254.1-5"/>
    <property type="match status" value="1"/>
</dbReference>
<dbReference type="GO" id="GO:0097510">
    <property type="term" value="P:base-excision repair, AP site formation via deaminated base removal"/>
    <property type="evidence" value="ECO:0007669"/>
    <property type="project" value="TreeGrafter"/>
</dbReference>
<dbReference type="SUPFAM" id="SSF52141">
    <property type="entry name" value="Uracil-DNA glycosylase-like"/>
    <property type="match status" value="1"/>
</dbReference>
<dbReference type="CDD" id="cd10027">
    <property type="entry name" value="UDG-F1-like"/>
    <property type="match status" value="1"/>
</dbReference>
<dbReference type="GO" id="GO:0005737">
    <property type="term" value="C:cytoplasm"/>
    <property type="evidence" value="ECO:0007669"/>
    <property type="project" value="UniProtKB-SubCell"/>
</dbReference>
<dbReference type="SMART" id="SM00987">
    <property type="entry name" value="UreE_C"/>
    <property type="match status" value="1"/>
</dbReference>
<comment type="catalytic activity">
    <reaction evidence="1 9 11">
        <text>Hydrolyzes single-stranded DNA or mismatched double-stranded DNA and polynucleotides, releasing free uracil.</text>
        <dbReference type="EC" id="3.2.2.27"/>
    </reaction>
</comment>
<reference evidence="13" key="1">
    <citation type="submission" date="2020-09" db="EMBL/GenBank/DDBJ databases">
        <title>Taishania pollutisoli gen. nov., sp. nov., Isolated from Tetrabromobisphenol A-Contaminated Soil.</title>
        <authorList>
            <person name="Chen Q."/>
        </authorList>
    </citation>
    <scope>NUCLEOTIDE SEQUENCE</scope>
    <source>
        <strain evidence="13">CZZ-1</strain>
    </source>
</reference>
<dbReference type="NCBIfam" id="NF003588">
    <property type="entry name" value="PRK05254.1-1"/>
    <property type="match status" value="1"/>
</dbReference>
<dbReference type="PANTHER" id="PTHR11264:SF0">
    <property type="entry name" value="URACIL-DNA GLYCOSYLASE"/>
    <property type="match status" value="1"/>
</dbReference>
<evidence type="ECO:0000256" key="5">
    <source>
        <dbReference type="ARBA" id="ARBA00018429"/>
    </source>
</evidence>
<evidence type="ECO:0000259" key="12">
    <source>
        <dbReference type="SMART" id="SM00986"/>
    </source>
</evidence>
<evidence type="ECO:0000256" key="7">
    <source>
        <dbReference type="ARBA" id="ARBA00022801"/>
    </source>
</evidence>
<evidence type="ECO:0000256" key="4">
    <source>
        <dbReference type="ARBA" id="ARBA00012030"/>
    </source>
</evidence>
<comment type="function">
    <text evidence="2 9 11">Excises uracil residues from the DNA which can arise as a result of misincorporation of dUMP residues by DNA polymerase or due to deamination of cytosine.</text>
</comment>
<evidence type="ECO:0000256" key="11">
    <source>
        <dbReference type="RuleBase" id="RU003780"/>
    </source>
</evidence>
<feature type="domain" description="Uracil-DNA glycosylase-like" evidence="12">
    <location>
        <begin position="52"/>
        <end position="214"/>
    </location>
</feature>
<dbReference type="PROSITE" id="PS00130">
    <property type="entry name" value="U_DNA_GLYCOSYLASE"/>
    <property type="match status" value="1"/>
</dbReference>
<protein>
    <recommendedName>
        <fullName evidence="5 9">Uracil-DNA glycosylase</fullName>
        <shortName evidence="9">UDG</shortName>
        <ecNumber evidence="4 9">3.2.2.27</ecNumber>
    </recommendedName>
</protein>
<dbReference type="PANTHER" id="PTHR11264">
    <property type="entry name" value="URACIL-DNA GLYCOSYLASE"/>
    <property type="match status" value="1"/>
</dbReference>
<keyword evidence="14" id="KW-1185">Reference proteome</keyword>
<evidence type="ECO:0000256" key="10">
    <source>
        <dbReference type="PROSITE-ProRule" id="PRU10072"/>
    </source>
</evidence>
<dbReference type="InterPro" id="IPR002043">
    <property type="entry name" value="UDG_fam1"/>
</dbReference>
<keyword evidence="9" id="KW-0963">Cytoplasm</keyword>
<keyword evidence="13" id="KW-0326">Glycosidase</keyword>
<dbReference type="InterPro" id="IPR036895">
    <property type="entry name" value="Uracil-DNA_glycosylase-like_sf"/>
</dbReference>
<dbReference type="NCBIfam" id="TIGR00628">
    <property type="entry name" value="ung"/>
    <property type="match status" value="1"/>
</dbReference>
<comment type="subcellular location">
    <subcellularLocation>
        <location evidence="9">Cytoplasm</location>
    </subcellularLocation>
</comment>
<dbReference type="Pfam" id="PF03167">
    <property type="entry name" value="UDG"/>
    <property type="match status" value="1"/>
</dbReference>
<dbReference type="RefSeq" id="WP_163491566.1">
    <property type="nucleotide sequence ID" value="NZ_JACVEL010000011.1"/>
</dbReference>
<dbReference type="InterPro" id="IPR018085">
    <property type="entry name" value="Ura-DNA_Glyclase_AS"/>
</dbReference>
<keyword evidence="7 9" id="KW-0378">Hydrolase</keyword>
<evidence type="ECO:0000256" key="8">
    <source>
        <dbReference type="ARBA" id="ARBA00023204"/>
    </source>
</evidence>
<dbReference type="EMBL" id="JACVEL010000011">
    <property type="protein sequence ID" value="MBC9813541.1"/>
    <property type="molecule type" value="Genomic_DNA"/>
</dbReference>
<evidence type="ECO:0000313" key="13">
    <source>
        <dbReference type="EMBL" id="MBC9813541.1"/>
    </source>
</evidence>
<keyword evidence="6 9" id="KW-0227">DNA damage</keyword>
<dbReference type="AlphaFoldDB" id="A0A8J6TY67"/>
<proteinExistence type="inferred from homology"/>
<dbReference type="EC" id="3.2.2.27" evidence="4 9"/>
<gene>
    <name evidence="9 13" type="primary">ung</name>
    <name evidence="13" type="ORF">H9Y05_13780</name>
</gene>
<name>A0A8J6TY67_9FLAO</name>
<sequence length="224" mass="25437">MDVKIEESWKLLLQHEFEKDYFQQLAGFVKEEYKNYKGSVFPPAPYIFKAFDACPVDRLKVVILGQDPYPTRGHANGLCFSINPDVRPFAKSLINIFKEIETDLGQPIPANGDLSRWAEQGVLLLNSILTVREGTPQSHQGKGWERFTDAVIQKISDENEGIVFMLWGGYARNKGKNIDRTKHVVLESGHPSPMSANQGLWFGNKHFSQANDYLLKTGKKPIVW</sequence>
<evidence type="ECO:0000256" key="2">
    <source>
        <dbReference type="ARBA" id="ARBA00002631"/>
    </source>
</evidence>
<accession>A0A8J6TY67</accession>
<comment type="similarity">
    <text evidence="3 9 11">Belongs to the uracil-DNA glycosylase (UDG) superfamily. UNG family.</text>
</comment>
<dbReference type="Proteomes" id="UP000652681">
    <property type="component" value="Unassembled WGS sequence"/>
</dbReference>
<dbReference type="InterPro" id="IPR005122">
    <property type="entry name" value="Uracil-DNA_glycosylase-like"/>
</dbReference>
<dbReference type="Gene3D" id="3.40.470.10">
    <property type="entry name" value="Uracil-DNA glycosylase-like domain"/>
    <property type="match status" value="1"/>
</dbReference>
<evidence type="ECO:0000313" key="14">
    <source>
        <dbReference type="Proteomes" id="UP000652681"/>
    </source>
</evidence>
<evidence type="ECO:0000256" key="3">
    <source>
        <dbReference type="ARBA" id="ARBA00008184"/>
    </source>
</evidence>
<feature type="active site" description="Proton acceptor" evidence="9 10">
    <location>
        <position position="67"/>
    </location>
</feature>